<dbReference type="EC" id="3.1.30.-" evidence="10"/>
<dbReference type="InterPro" id="IPR044925">
    <property type="entry name" value="His-Me_finger_sf"/>
</dbReference>
<dbReference type="InterPro" id="IPR020821">
    <property type="entry name" value="ENPP1-3/EXOG-like_nuc-like"/>
</dbReference>
<protein>
    <recommendedName>
        <fullName evidence="10">Endonuclease</fullName>
        <ecNumber evidence="10">3.1.30.-</ecNumber>
    </recommendedName>
</protein>
<feature type="binding site" evidence="9">
    <location>
        <position position="154"/>
    </location>
    <ligand>
        <name>Mg(2+)</name>
        <dbReference type="ChEBI" id="CHEBI:18420"/>
        <note>catalytic</note>
    </ligand>
</feature>
<dbReference type="EMBL" id="DYYG01000002">
    <property type="protein sequence ID" value="HJE22121.1"/>
    <property type="molecule type" value="Genomic_DNA"/>
</dbReference>
<dbReference type="PROSITE" id="PS01070">
    <property type="entry name" value="NUCLEASE_NON_SPEC"/>
    <property type="match status" value="1"/>
</dbReference>
<dbReference type="AlphaFoldDB" id="A0A921DYX0"/>
<keyword evidence="4 9" id="KW-0479">Metal-binding</keyword>
<evidence type="ECO:0000259" key="12">
    <source>
        <dbReference type="SMART" id="SM00477"/>
    </source>
</evidence>
<feature type="domain" description="ENPP1-3/EXOG-like endonuclease/phosphodiesterase" evidence="12">
    <location>
        <begin position="60"/>
        <end position="249"/>
    </location>
</feature>
<evidence type="ECO:0000256" key="4">
    <source>
        <dbReference type="ARBA" id="ARBA00022723"/>
    </source>
</evidence>
<dbReference type="InterPro" id="IPR040255">
    <property type="entry name" value="Non-specific_endonuclease"/>
</dbReference>
<evidence type="ECO:0000256" key="2">
    <source>
        <dbReference type="ARBA" id="ARBA00010052"/>
    </source>
</evidence>
<dbReference type="InterPro" id="IPR018524">
    <property type="entry name" value="DNA/RNA_endonuclease_AS"/>
</dbReference>
<organism evidence="14 15">
    <name type="scientific">Methylorubrum populi</name>
    <dbReference type="NCBI Taxonomy" id="223967"/>
    <lineage>
        <taxon>Bacteria</taxon>
        <taxon>Pseudomonadati</taxon>
        <taxon>Pseudomonadota</taxon>
        <taxon>Alphaproteobacteria</taxon>
        <taxon>Hyphomicrobiales</taxon>
        <taxon>Methylobacteriaceae</taxon>
        <taxon>Methylorubrum</taxon>
    </lineage>
</organism>
<evidence type="ECO:0000256" key="9">
    <source>
        <dbReference type="PIRSR" id="PIRSR640255-2"/>
    </source>
</evidence>
<dbReference type="SMART" id="SM00892">
    <property type="entry name" value="Endonuclease_NS"/>
    <property type="match status" value="1"/>
</dbReference>
<evidence type="ECO:0000256" key="5">
    <source>
        <dbReference type="ARBA" id="ARBA00022759"/>
    </source>
</evidence>
<feature type="signal peptide" evidence="11">
    <location>
        <begin position="1"/>
        <end position="22"/>
    </location>
</feature>
<dbReference type="SUPFAM" id="SSF54060">
    <property type="entry name" value="His-Me finger endonucleases"/>
    <property type="match status" value="1"/>
</dbReference>
<reference evidence="14" key="2">
    <citation type="submission" date="2021-09" db="EMBL/GenBank/DDBJ databases">
        <authorList>
            <person name="Gilroy R."/>
        </authorList>
    </citation>
    <scope>NUCLEOTIDE SEQUENCE</scope>
    <source>
        <strain evidence="14">316</strain>
    </source>
</reference>
<evidence type="ECO:0000259" key="13">
    <source>
        <dbReference type="SMART" id="SM00892"/>
    </source>
</evidence>
<evidence type="ECO:0000256" key="8">
    <source>
        <dbReference type="PIRSR" id="PIRSR640255-1"/>
    </source>
</evidence>
<keyword evidence="5 10" id="KW-0255">Endonuclease</keyword>
<keyword evidence="7" id="KW-0460">Magnesium</keyword>
<dbReference type="Proteomes" id="UP000742631">
    <property type="component" value="Unassembled WGS sequence"/>
</dbReference>
<reference evidence="14" key="1">
    <citation type="journal article" date="2021" name="PeerJ">
        <title>Extensive microbial diversity within the chicken gut microbiome revealed by metagenomics and culture.</title>
        <authorList>
            <person name="Gilroy R."/>
            <person name="Ravi A."/>
            <person name="Getino M."/>
            <person name="Pursley I."/>
            <person name="Horton D.L."/>
            <person name="Alikhan N.F."/>
            <person name="Baker D."/>
            <person name="Gharbi K."/>
            <person name="Hall N."/>
            <person name="Watson M."/>
            <person name="Adriaenssens E.M."/>
            <person name="Foster-Nyarko E."/>
            <person name="Jarju S."/>
            <person name="Secka A."/>
            <person name="Antonio M."/>
            <person name="Oren A."/>
            <person name="Chaudhuri R.R."/>
            <person name="La Ragione R."/>
            <person name="Hildebrand F."/>
            <person name="Pallen M.J."/>
        </authorList>
    </citation>
    <scope>NUCLEOTIDE SEQUENCE</scope>
    <source>
        <strain evidence="14">316</strain>
    </source>
</reference>
<evidence type="ECO:0000313" key="14">
    <source>
        <dbReference type="EMBL" id="HJE22121.1"/>
    </source>
</evidence>
<proteinExistence type="inferred from homology"/>
<dbReference type="InterPro" id="IPR001604">
    <property type="entry name" value="Endo_G_ENPP1-like_dom"/>
</dbReference>
<dbReference type="InterPro" id="IPR044929">
    <property type="entry name" value="DNA/RNA_non-sp_Endonuclease_sf"/>
</dbReference>
<evidence type="ECO:0000256" key="1">
    <source>
        <dbReference type="ARBA" id="ARBA00001946"/>
    </source>
</evidence>
<feature type="chain" id="PRO_5036770872" description="Endonuclease" evidence="11">
    <location>
        <begin position="23"/>
        <end position="297"/>
    </location>
</feature>
<evidence type="ECO:0000256" key="10">
    <source>
        <dbReference type="RuleBase" id="RU366055"/>
    </source>
</evidence>
<dbReference type="PANTHER" id="PTHR13966">
    <property type="entry name" value="ENDONUCLEASE RELATED"/>
    <property type="match status" value="1"/>
</dbReference>
<feature type="domain" description="DNA/RNA non-specific endonuclease/pyrophosphatase/phosphodiesterase" evidence="13">
    <location>
        <begin position="59"/>
        <end position="249"/>
    </location>
</feature>
<comment type="similarity">
    <text evidence="2 10">Belongs to the DNA/RNA non-specific endonuclease family.</text>
</comment>
<evidence type="ECO:0000313" key="15">
    <source>
        <dbReference type="Proteomes" id="UP000742631"/>
    </source>
</evidence>
<gene>
    <name evidence="14" type="ORF">K8W01_00470</name>
</gene>
<keyword evidence="11" id="KW-0732">Signal</keyword>
<dbReference type="PANTHER" id="PTHR13966:SF5">
    <property type="entry name" value="ENDONUCLEASE G, MITOCHONDRIAL"/>
    <property type="match status" value="1"/>
</dbReference>
<keyword evidence="3 10" id="KW-0540">Nuclease</keyword>
<dbReference type="Pfam" id="PF01223">
    <property type="entry name" value="Endonuclease_NS"/>
    <property type="match status" value="1"/>
</dbReference>
<keyword evidence="6 10" id="KW-0378">Hydrolase</keyword>
<evidence type="ECO:0000256" key="6">
    <source>
        <dbReference type="ARBA" id="ARBA00022801"/>
    </source>
</evidence>
<dbReference type="GO" id="GO:0000014">
    <property type="term" value="F:single-stranded DNA endodeoxyribonuclease activity"/>
    <property type="evidence" value="ECO:0007669"/>
    <property type="project" value="TreeGrafter"/>
</dbReference>
<dbReference type="GO" id="GO:0046872">
    <property type="term" value="F:metal ion binding"/>
    <property type="evidence" value="ECO:0007669"/>
    <property type="project" value="UniProtKB-KW"/>
</dbReference>
<evidence type="ECO:0000256" key="7">
    <source>
        <dbReference type="ARBA" id="ARBA00022842"/>
    </source>
</evidence>
<evidence type="ECO:0000256" key="11">
    <source>
        <dbReference type="SAM" id="SignalP"/>
    </source>
</evidence>
<accession>A0A921DYX0</accession>
<evidence type="ECO:0000256" key="3">
    <source>
        <dbReference type="ARBA" id="ARBA00022722"/>
    </source>
</evidence>
<name>A0A921DYX0_9HYPH</name>
<comment type="cofactor">
    <cofactor evidence="1 10">
        <name>Mg(2+)</name>
        <dbReference type="ChEBI" id="CHEBI:18420"/>
    </cofactor>
</comment>
<dbReference type="GO" id="GO:0003676">
    <property type="term" value="F:nucleic acid binding"/>
    <property type="evidence" value="ECO:0007669"/>
    <property type="project" value="InterPro"/>
</dbReference>
<comment type="caution">
    <text evidence="14">The sequence shown here is derived from an EMBL/GenBank/DDBJ whole genome shotgun (WGS) entry which is preliminary data.</text>
</comment>
<feature type="active site" description="Proton acceptor" evidence="8">
    <location>
        <position position="124"/>
    </location>
</feature>
<dbReference type="GO" id="GO:0004521">
    <property type="term" value="F:RNA endonuclease activity"/>
    <property type="evidence" value="ECO:0007669"/>
    <property type="project" value="TreeGrafter"/>
</dbReference>
<dbReference type="Gene3D" id="3.40.570.10">
    <property type="entry name" value="Extracellular Endonuclease, subunit A"/>
    <property type="match status" value="1"/>
</dbReference>
<sequence length="297" mass="32015">MALPAPVLAALAGLLAMASPLAALSQAAPDAPACSASFADGRAPTLTNPKLAERAVPLCFEAFAVLHSGASRTPLYAAERLTRRSVAAARRVDRADAFHEEDRLAEDDRARLSDYVHSGFDRGHLAPAGDMPSTASQAESFSLANIVPQNRTLNRSFWAAIEESVRRLATERGEIFVVTGPIFEGASTRAIKGRVLVPTALFKAVYDPRSGEAGAYLAPNDGSGDWRTVSLVALRDKAGIDVFPGLSDAAKARAMSLPEPRDFSRDGGDRNATLDYLKRQALHFLRFLWRELLRAIF</sequence>
<dbReference type="SMART" id="SM00477">
    <property type="entry name" value="NUC"/>
    <property type="match status" value="1"/>
</dbReference>